<feature type="transmembrane region" description="Helical" evidence="6">
    <location>
        <begin position="433"/>
        <end position="455"/>
    </location>
</feature>
<name>A0A7K3WRJ7_9FLAO</name>
<accession>A0A7K3WRJ7</accession>
<comment type="caution">
    <text evidence="7">The sequence shown here is derived from an EMBL/GenBank/DDBJ whole genome shotgun (WGS) entry which is preliminary data.</text>
</comment>
<proteinExistence type="predicted"/>
<keyword evidence="5 6" id="KW-0472">Membrane</keyword>
<feature type="transmembrane region" description="Helical" evidence="6">
    <location>
        <begin position="247"/>
        <end position="266"/>
    </location>
</feature>
<keyword evidence="3 6" id="KW-0812">Transmembrane</keyword>
<keyword evidence="8" id="KW-1185">Reference proteome</keyword>
<evidence type="ECO:0000256" key="5">
    <source>
        <dbReference type="ARBA" id="ARBA00023136"/>
    </source>
</evidence>
<dbReference type="Proteomes" id="UP000486602">
    <property type="component" value="Unassembled WGS sequence"/>
</dbReference>
<reference evidence="7 8" key="1">
    <citation type="submission" date="2020-02" db="EMBL/GenBank/DDBJ databases">
        <title>Out from the shadows clarifying the taxonomy of the family Cryomorphaceae and related taxa by utilizing the GTDB taxonomic framework.</title>
        <authorList>
            <person name="Bowman J.P."/>
        </authorList>
    </citation>
    <scope>NUCLEOTIDE SEQUENCE [LARGE SCALE GENOMIC DNA]</scope>
    <source>
        <strain evidence="7 8">QSSC 1-22</strain>
    </source>
</reference>
<dbReference type="InterPro" id="IPR051679">
    <property type="entry name" value="DASS-Related_Transporters"/>
</dbReference>
<dbReference type="EMBL" id="JAAGVY010000020">
    <property type="protein sequence ID" value="NEN24104.1"/>
    <property type="molecule type" value="Genomic_DNA"/>
</dbReference>
<feature type="transmembrane region" description="Helical" evidence="6">
    <location>
        <begin position="6"/>
        <end position="26"/>
    </location>
</feature>
<keyword evidence="4 6" id="KW-1133">Transmembrane helix</keyword>
<dbReference type="GO" id="GO:0005886">
    <property type="term" value="C:plasma membrane"/>
    <property type="evidence" value="ECO:0007669"/>
    <property type="project" value="UniProtKB-SubCell"/>
</dbReference>
<evidence type="ECO:0000256" key="4">
    <source>
        <dbReference type="ARBA" id="ARBA00022989"/>
    </source>
</evidence>
<evidence type="ECO:0000256" key="1">
    <source>
        <dbReference type="ARBA" id="ARBA00004651"/>
    </source>
</evidence>
<dbReference type="PANTHER" id="PTHR43652:SF2">
    <property type="entry name" value="BASIC AMINO ACID ANTIPORTER YFCC-RELATED"/>
    <property type="match status" value="1"/>
</dbReference>
<organism evidence="7 8">
    <name type="scientific">Cryomorpha ignava</name>
    <dbReference type="NCBI Taxonomy" id="101383"/>
    <lineage>
        <taxon>Bacteria</taxon>
        <taxon>Pseudomonadati</taxon>
        <taxon>Bacteroidota</taxon>
        <taxon>Flavobacteriia</taxon>
        <taxon>Flavobacteriales</taxon>
        <taxon>Cryomorphaceae</taxon>
        <taxon>Cryomorpha</taxon>
    </lineage>
</organism>
<evidence type="ECO:0000256" key="6">
    <source>
        <dbReference type="SAM" id="Phobius"/>
    </source>
</evidence>
<evidence type="ECO:0000313" key="7">
    <source>
        <dbReference type="EMBL" id="NEN24104.1"/>
    </source>
</evidence>
<comment type="subcellular location">
    <subcellularLocation>
        <location evidence="1">Cell membrane</location>
        <topology evidence="1">Multi-pass membrane protein</topology>
    </subcellularLocation>
</comment>
<dbReference type="PANTHER" id="PTHR43652">
    <property type="entry name" value="BASIC AMINO ACID ANTIPORTER YFCC-RELATED"/>
    <property type="match status" value="1"/>
</dbReference>
<protein>
    <submittedName>
        <fullName evidence="7">Putative basic amino acid antiporter YfcC</fullName>
    </submittedName>
</protein>
<feature type="transmembrane region" description="Helical" evidence="6">
    <location>
        <begin position="114"/>
        <end position="133"/>
    </location>
</feature>
<dbReference type="Pfam" id="PF03606">
    <property type="entry name" value="DcuC"/>
    <property type="match status" value="1"/>
</dbReference>
<feature type="transmembrane region" description="Helical" evidence="6">
    <location>
        <begin position="154"/>
        <end position="178"/>
    </location>
</feature>
<sequence>MLKKSPDALVIISVVLLLFIALTWIIPAGEYAREIVDDKTIVVAGTYESVKSNPQGLGSLLTAPIKGFVGAAHIIAFVLLVGGAFSILSATGSLDAGLGSVLKYARSNPGMRHLIIPLLMVFFSLAGCTFGMSEENLVFILITIPLARSMGYDNIVGIAIPFIGAGAGFAGAVINPFTVGIAQGISELPVGSGAGYRWVVWAIFTIIAIAFVMAYVFKLEKNPEFGFKTEPDSDSDPQAMKDVPFNVARKVVLVLFAIAIGLLMYGSNFWGWYIDEISALFLALGLIAAVITRMKASETVSAFTIGAKDMLVAALIIGLSRGVLVVAEDGKIIDTVLYAMSNAVGDFPNYISVQIMFVVQGFINVFIPSGSGQAAITMPIMTPLADLLSIDRQTAVLAFQFGDGLLNLIIPTSGVTMGVLAIGKIPYNVWMKWVWKLMVIFILAAMALLAVPEFIDVWPR</sequence>
<keyword evidence="2" id="KW-1003">Cell membrane</keyword>
<feature type="transmembrane region" description="Helical" evidence="6">
    <location>
        <begin position="405"/>
        <end position="427"/>
    </location>
</feature>
<feature type="transmembrane region" description="Helical" evidence="6">
    <location>
        <begin position="272"/>
        <end position="291"/>
    </location>
</feature>
<dbReference type="InterPro" id="IPR018385">
    <property type="entry name" value="C4_dicarb_anaerob_car-like"/>
</dbReference>
<feature type="transmembrane region" description="Helical" evidence="6">
    <location>
        <begin position="74"/>
        <end position="94"/>
    </location>
</feature>
<evidence type="ECO:0000313" key="8">
    <source>
        <dbReference type="Proteomes" id="UP000486602"/>
    </source>
</evidence>
<evidence type="ECO:0000256" key="2">
    <source>
        <dbReference type="ARBA" id="ARBA00022475"/>
    </source>
</evidence>
<gene>
    <name evidence="7" type="primary">yfcC</name>
    <name evidence="7" type="ORF">G3O08_11390</name>
</gene>
<evidence type="ECO:0000256" key="3">
    <source>
        <dbReference type="ARBA" id="ARBA00022692"/>
    </source>
</evidence>
<dbReference type="RefSeq" id="WP_163285499.1">
    <property type="nucleotide sequence ID" value="NZ_JAAGVY010000020.1"/>
</dbReference>
<feature type="transmembrane region" description="Helical" evidence="6">
    <location>
        <begin position="198"/>
        <end position="217"/>
    </location>
</feature>
<dbReference type="AlphaFoldDB" id="A0A7K3WRJ7"/>